<organism evidence="8 9">
    <name type="scientific">Marinobacter salinisoli</name>
    <dbReference type="NCBI Taxonomy" id="2769486"/>
    <lineage>
        <taxon>Bacteria</taxon>
        <taxon>Pseudomonadati</taxon>
        <taxon>Pseudomonadota</taxon>
        <taxon>Gammaproteobacteria</taxon>
        <taxon>Pseudomonadales</taxon>
        <taxon>Marinobacteraceae</taxon>
        <taxon>Marinobacter</taxon>
    </lineage>
</organism>
<comment type="subcellular location">
    <subcellularLocation>
        <location evidence="1">Cell outer membrane</location>
        <topology evidence="1">Lipid-anchor</topology>
    </subcellularLocation>
</comment>
<keyword evidence="2" id="KW-0732">Signal</keyword>
<feature type="region of interest" description="Disordered" evidence="7">
    <location>
        <begin position="23"/>
        <end position="54"/>
    </location>
</feature>
<evidence type="ECO:0000256" key="2">
    <source>
        <dbReference type="ARBA" id="ARBA00022729"/>
    </source>
</evidence>
<evidence type="ECO:0000256" key="1">
    <source>
        <dbReference type="ARBA" id="ARBA00004459"/>
    </source>
</evidence>
<proteinExistence type="predicted"/>
<keyword evidence="5" id="KW-0998">Cell outer membrane</keyword>
<name>A0ABX7MU28_9GAMM</name>
<dbReference type="RefSeq" id="WP_206645116.1">
    <property type="nucleotide sequence ID" value="NZ_CP071247.1"/>
</dbReference>
<evidence type="ECO:0000256" key="3">
    <source>
        <dbReference type="ARBA" id="ARBA00023136"/>
    </source>
</evidence>
<evidence type="ECO:0000256" key="4">
    <source>
        <dbReference type="ARBA" id="ARBA00023139"/>
    </source>
</evidence>
<dbReference type="NCBIfam" id="NF047847">
    <property type="entry name" value="SS_mature_LptM"/>
    <property type="match status" value="1"/>
</dbReference>
<evidence type="ECO:0000256" key="5">
    <source>
        <dbReference type="ARBA" id="ARBA00023237"/>
    </source>
</evidence>
<evidence type="ECO:0000313" key="9">
    <source>
        <dbReference type="Proteomes" id="UP000663555"/>
    </source>
</evidence>
<accession>A0ABX7MU28</accession>
<reference evidence="8 9" key="1">
    <citation type="submission" date="2021-03" db="EMBL/GenBank/DDBJ databases">
        <title>Genome sequencing of Marinobacter sp. LPB0319.</title>
        <authorList>
            <person name="Kim J."/>
        </authorList>
    </citation>
    <scope>NUCLEOTIDE SEQUENCE [LARGE SCALE GENOMIC DNA]</scope>
    <source>
        <strain evidence="8 9">LPB0319</strain>
    </source>
</reference>
<dbReference type="InterPro" id="IPR032831">
    <property type="entry name" value="LptM_cons"/>
</dbReference>
<keyword evidence="3" id="KW-0472">Membrane</keyword>
<keyword evidence="6 8" id="KW-0449">Lipoprotein</keyword>
<keyword evidence="9" id="KW-1185">Reference proteome</keyword>
<protein>
    <submittedName>
        <fullName evidence="8">Lipoprotein</fullName>
    </submittedName>
</protein>
<dbReference type="EMBL" id="CP071247">
    <property type="protein sequence ID" value="QSP95880.1"/>
    <property type="molecule type" value="Genomic_DNA"/>
</dbReference>
<gene>
    <name evidence="8" type="ORF">LPB19_05595</name>
</gene>
<evidence type="ECO:0000313" key="8">
    <source>
        <dbReference type="EMBL" id="QSP95880.1"/>
    </source>
</evidence>
<evidence type="ECO:0000256" key="7">
    <source>
        <dbReference type="SAM" id="MobiDB-lite"/>
    </source>
</evidence>
<sequence>MRAITLLLASLSLMPVLQGCGQKGDLYLPEPDASSRSEAPADGQPAREDDDTDQ</sequence>
<dbReference type="PROSITE" id="PS51257">
    <property type="entry name" value="PROKAR_LIPOPROTEIN"/>
    <property type="match status" value="1"/>
</dbReference>
<evidence type="ECO:0000256" key="6">
    <source>
        <dbReference type="ARBA" id="ARBA00023288"/>
    </source>
</evidence>
<keyword evidence="4" id="KW-0564">Palmitate</keyword>
<dbReference type="Proteomes" id="UP000663555">
    <property type="component" value="Chromosome"/>
</dbReference>